<dbReference type="PANTHER" id="PTHR23091:SF4">
    <property type="entry name" value="N-TERMINAL AMINO-ACID N(ALPHA)-ACETYLTRANSFERASE NATA"/>
    <property type="match status" value="1"/>
</dbReference>
<dbReference type="Proteomes" id="UP000636800">
    <property type="component" value="Chromosome 6"/>
</dbReference>
<sequence>MVCIRQATMDDLLEMQACNLMCLPENYQMKYYFYHILSATAALRRGGLWRQDRRLRPRQDGGGVFEPCHGPSTSLAVLRTTTSSQIFVDTITIIIMEEVLLWEAKLVGTGSGPLLPQKEKIPPWRTKSNVHAIMFAEGKERTYVQRCIDGVVIKVDLKEDVVGDFGKGLEPCCEVGKNDRKYKVPGGEKEENQGRESFVMMVQPVFWQLLVAEYREKILKDREIVENSSYRQVFCLRLRWSLRFLNLFPILHEMEIGRKGVALRGPGSRRRCLRMLWLIALRNLMKTGRNFVESIAGKEFGELSHFGFWWKM</sequence>
<evidence type="ECO:0000313" key="3">
    <source>
        <dbReference type="EMBL" id="KAG0476026.1"/>
    </source>
</evidence>
<evidence type="ECO:0000256" key="1">
    <source>
        <dbReference type="ARBA" id="ARBA00022679"/>
    </source>
</evidence>
<name>A0A835QRX4_VANPL</name>
<keyword evidence="2" id="KW-0012">Acyltransferase</keyword>
<dbReference type="PANTHER" id="PTHR23091">
    <property type="entry name" value="N-TERMINAL ACETYLTRANSFERASE"/>
    <property type="match status" value="1"/>
</dbReference>
<dbReference type="AlphaFoldDB" id="A0A835QRX4"/>
<organism evidence="3 4">
    <name type="scientific">Vanilla planifolia</name>
    <name type="common">Vanilla</name>
    <dbReference type="NCBI Taxonomy" id="51239"/>
    <lineage>
        <taxon>Eukaryota</taxon>
        <taxon>Viridiplantae</taxon>
        <taxon>Streptophyta</taxon>
        <taxon>Embryophyta</taxon>
        <taxon>Tracheophyta</taxon>
        <taxon>Spermatophyta</taxon>
        <taxon>Magnoliopsida</taxon>
        <taxon>Liliopsida</taxon>
        <taxon>Asparagales</taxon>
        <taxon>Orchidaceae</taxon>
        <taxon>Vanilloideae</taxon>
        <taxon>Vanilleae</taxon>
        <taxon>Vanilla</taxon>
    </lineage>
</organism>
<gene>
    <name evidence="3" type="ORF">HPP92_012867</name>
</gene>
<dbReference type="GO" id="GO:1990189">
    <property type="term" value="F:protein N-terminal-serine acetyltransferase activity"/>
    <property type="evidence" value="ECO:0007669"/>
    <property type="project" value="TreeGrafter"/>
</dbReference>
<evidence type="ECO:0000256" key="2">
    <source>
        <dbReference type="ARBA" id="ARBA00023315"/>
    </source>
</evidence>
<protein>
    <submittedName>
        <fullName evidence="3">Uncharacterized protein</fullName>
    </submittedName>
</protein>
<dbReference type="EMBL" id="JADCNL010000006">
    <property type="protein sequence ID" value="KAG0476026.1"/>
    <property type="molecule type" value="Genomic_DNA"/>
</dbReference>
<keyword evidence="1" id="KW-0808">Transferase</keyword>
<proteinExistence type="predicted"/>
<comment type="caution">
    <text evidence="3">The sequence shown here is derived from an EMBL/GenBank/DDBJ whole genome shotgun (WGS) entry which is preliminary data.</text>
</comment>
<dbReference type="GO" id="GO:1990190">
    <property type="term" value="F:protein-N-terminal-glutamate acetyltransferase activity"/>
    <property type="evidence" value="ECO:0007669"/>
    <property type="project" value="TreeGrafter"/>
</dbReference>
<accession>A0A835QRX4</accession>
<reference evidence="3 4" key="1">
    <citation type="journal article" date="2020" name="Nat. Food">
        <title>A phased Vanilla planifolia genome enables genetic improvement of flavour and production.</title>
        <authorList>
            <person name="Hasing T."/>
            <person name="Tang H."/>
            <person name="Brym M."/>
            <person name="Khazi F."/>
            <person name="Huang T."/>
            <person name="Chambers A.H."/>
        </authorList>
    </citation>
    <scope>NUCLEOTIDE SEQUENCE [LARGE SCALE GENOMIC DNA]</scope>
    <source>
        <tissue evidence="3">Leaf</tissue>
    </source>
</reference>
<dbReference type="Gene3D" id="3.40.630.30">
    <property type="match status" value="1"/>
</dbReference>
<evidence type="ECO:0000313" key="4">
    <source>
        <dbReference type="Proteomes" id="UP000636800"/>
    </source>
</evidence>
<keyword evidence="4" id="KW-1185">Reference proteome</keyword>
<dbReference type="GO" id="GO:0031415">
    <property type="term" value="C:NatA complex"/>
    <property type="evidence" value="ECO:0007669"/>
    <property type="project" value="InterPro"/>
</dbReference>
<dbReference type="InterPro" id="IPR045047">
    <property type="entry name" value="Ard1-like"/>
</dbReference>